<dbReference type="PROSITE" id="PS00217">
    <property type="entry name" value="SUGAR_TRANSPORT_2"/>
    <property type="match status" value="1"/>
</dbReference>
<evidence type="ECO:0000256" key="2">
    <source>
        <dbReference type="ARBA" id="ARBA00008240"/>
    </source>
</evidence>
<organism evidence="11 12">
    <name type="scientific">Microbacterium hominis</name>
    <dbReference type="NCBI Taxonomy" id="162426"/>
    <lineage>
        <taxon>Bacteria</taxon>
        <taxon>Bacillati</taxon>
        <taxon>Actinomycetota</taxon>
        <taxon>Actinomycetes</taxon>
        <taxon>Micrococcales</taxon>
        <taxon>Microbacteriaceae</taxon>
        <taxon>Microbacterium</taxon>
    </lineage>
</organism>
<dbReference type="PANTHER" id="PTHR43528">
    <property type="entry name" value="ALPHA-KETOGLUTARATE PERMEASE"/>
    <property type="match status" value="1"/>
</dbReference>
<protein>
    <submittedName>
        <fullName evidence="11">Alpha-ketoglutarate transporter</fullName>
    </submittedName>
</protein>
<feature type="transmembrane region" description="Helical" evidence="9">
    <location>
        <begin position="57"/>
        <end position="78"/>
    </location>
</feature>
<evidence type="ECO:0000256" key="4">
    <source>
        <dbReference type="ARBA" id="ARBA00022475"/>
    </source>
</evidence>
<dbReference type="PANTHER" id="PTHR43528:SF1">
    <property type="entry name" value="ALPHA-KETOGLUTARATE PERMEASE"/>
    <property type="match status" value="1"/>
</dbReference>
<feature type="transmembrane region" description="Helical" evidence="9">
    <location>
        <begin position="308"/>
        <end position="329"/>
    </location>
</feature>
<evidence type="ECO:0000256" key="9">
    <source>
        <dbReference type="SAM" id="Phobius"/>
    </source>
</evidence>
<feature type="transmembrane region" description="Helical" evidence="9">
    <location>
        <begin position="335"/>
        <end position="358"/>
    </location>
</feature>
<dbReference type="PROSITE" id="PS00216">
    <property type="entry name" value="SUGAR_TRANSPORT_1"/>
    <property type="match status" value="1"/>
</dbReference>
<dbReference type="KEGG" id="mhos:CXR34_07215"/>
<reference evidence="11 12" key="1">
    <citation type="submission" date="2017-12" db="EMBL/GenBank/DDBJ databases">
        <title>Isolation and characterization of estrogens degradatiion strain Microbacterium hominis SJTG1.</title>
        <authorList>
            <person name="Xiong W."/>
            <person name="Yin C."/>
            <person name="Zheng D."/>
            <person name="Liang R."/>
        </authorList>
    </citation>
    <scope>NUCLEOTIDE SEQUENCE [LARGE SCALE GENOMIC DNA]</scope>
    <source>
        <strain evidence="11 12">SJTG1</strain>
    </source>
</reference>
<dbReference type="Pfam" id="PF07690">
    <property type="entry name" value="MFS_1"/>
    <property type="match status" value="1"/>
</dbReference>
<name>A0A2K9DXB1_9MICO</name>
<dbReference type="EMBL" id="CP025299">
    <property type="protein sequence ID" value="AUG29273.1"/>
    <property type="molecule type" value="Genomic_DNA"/>
</dbReference>
<keyword evidence="6" id="KW-0769">Symport</keyword>
<feature type="transmembrane region" description="Helical" evidence="9">
    <location>
        <begin position="282"/>
        <end position="301"/>
    </location>
</feature>
<comment type="subcellular location">
    <subcellularLocation>
        <location evidence="1">Cell membrane</location>
        <topology evidence="1">Multi-pass membrane protein</topology>
    </subcellularLocation>
</comment>
<proteinExistence type="inferred from homology"/>
<dbReference type="InterPro" id="IPR036259">
    <property type="entry name" value="MFS_trans_sf"/>
</dbReference>
<keyword evidence="3" id="KW-0813">Transport</keyword>
<evidence type="ECO:0000256" key="7">
    <source>
        <dbReference type="ARBA" id="ARBA00022989"/>
    </source>
</evidence>
<sequence>MSSAAPAAGVDPARSRGLRMLLSGSFPNLVQWYNLYVFAAFAPFFRTEFFDPADGGSLVYVYGIFALTFVMRPVGSWLFGRIADRRGLRFALVSSVLLMSAGSAVLALSPTASAAGAAAGGILLLVGLVQGVATGGEYGVSAVYLSEVSTDGRRGFFSSFQTATIVAGQVLAQATLLVLLTSVDRAEVSVWGWRVAFGIGALAGLSTLLVARRMPGERRRPTAGVTLTVLLREGWRPLLWVVLMTSGGTAAFYTFTVTVPAVSREAAYGSGGAAAERASTTAILLALIVLMVLQPVGGALSDRVGRKALLVFFGVAGVIVIGPVVAVAGGLLDPWVLFAALVAVFTVLTGYLATNTIVKAEAFPPQLRALGVGFGYAVANSLFGGTAPLIYHATVATPWVFSGYVTVLVGITLATALTMRGGRTSPLDRRL</sequence>
<keyword evidence="7 9" id="KW-1133">Transmembrane helix</keyword>
<gene>
    <name evidence="11" type="ORF">CXR34_07215</name>
</gene>
<comment type="similarity">
    <text evidence="2">Belongs to the major facilitator superfamily. Metabolite:H+ Symporter (MHS) family (TC 2.A.1.6) family.</text>
</comment>
<evidence type="ECO:0000259" key="10">
    <source>
        <dbReference type="PROSITE" id="PS50850"/>
    </source>
</evidence>
<feature type="transmembrane region" description="Helical" evidence="9">
    <location>
        <begin position="90"/>
        <end position="108"/>
    </location>
</feature>
<feature type="transmembrane region" description="Helical" evidence="9">
    <location>
        <begin position="156"/>
        <end position="179"/>
    </location>
</feature>
<keyword evidence="5 9" id="KW-0812">Transmembrane</keyword>
<keyword evidence="8 9" id="KW-0472">Membrane</keyword>
<dbReference type="Proteomes" id="UP000233276">
    <property type="component" value="Chromosome"/>
</dbReference>
<feature type="transmembrane region" description="Helical" evidence="9">
    <location>
        <begin position="238"/>
        <end position="262"/>
    </location>
</feature>
<dbReference type="Gene3D" id="1.20.1250.20">
    <property type="entry name" value="MFS general substrate transporter like domains"/>
    <property type="match status" value="2"/>
</dbReference>
<feature type="transmembrane region" description="Helical" evidence="9">
    <location>
        <begin position="399"/>
        <end position="419"/>
    </location>
</feature>
<dbReference type="InterPro" id="IPR011701">
    <property type="entry name" value="MFS"/>
</dbReference>
<feature type="transmembrane region" description="Helical" evidence="9">
    <location>
        <begin position="114"/>
        <end position="135"/>
    </location>
</feature>
<feature type="transmembrane region" description="Helical" evidence="9">
    <location>
        <begin position="21"/>
        <end position="45"/>
    </location>
</feature>
<evidence type="ECO:0000256" key="5">
    <source>
        <dbReference type="ARBA" id="ARBA00022692"/>
    </source>
</evidence>
<evidence type="ECO:0000256" key="8">
    <source>
        <dbReference type="ARBA" id="ARBA00023136"/>
    </source>
</evidence>
<feature type="transmembrane region" description="Helical" evidence="9">
    <location>
        <begin position="191"/>
        <end position="211"/>
    </location>
</feature>
<dbReference type="AlphaFoldDB" id="A0A2K9DXB1"/>
<evidence type="ECO:0000256" key="6">
    <source>
        <dbReference type="ARBA" id="ARBA00022847"/>
    </source>
</evidence>
<feature type="domain" description="Major facilitator superfamily (MFS) profile" evidence="10">
    <location>
        <begin position="20"/>
        <end position="420"/>
    </location>
</feature>
<dbReference type="InterPro" id="IPR005829">
    <property type="entry name" value="Sugar_transporter_CS"/>
</dbReference>
<feature type="transmembrane region" description="Helical" evidence="9">
    <location>
        <begin position="370"/>
        <end position="393"/>
    </location>
</feature>
<dbReference type="GO" id="GO:0015293">
    <property type="term" value="F:symporter activity"/>
    <property type="evidence" value="ECO:0007669"/>
    <property type="project" value="UniProtKB-KW"/>
</dbReference>
<evidence type="ECO:0000313" key="11">
    <source>
        <dbReference type="EMBL" id="AUG29273.1"/>
    </source>
</evidence>
<evidence type="ECO:0000256" key="3">
    <source>
        <dbReference type="ARBA" id="ARBA00022448"/>
    </source>
</evidence>
<evidence type="ECO:0000256" key="1">
    <source>
        <dbReference type="ARBA" id="ARBA00004651"/>
    </source>
</evidence>
<dbReference type="PROSITE" id="PS50850">
    <property type="entry name" value="MFS"/>
    <property type="match status" value="1"/>
</dbReference>
<accession>A0A2K9DXB1</accession>
<keyword evidence="4" id="KW-1003">Cell membrane</keyword>
<dbReference type="GO" id="GO:0005886">
    <property type="term" value="C:plasma membrane"/>
    <property type="evidence" value="ECO:0007669"/>
    <property type="project" value="UniProtKB-SubCell"/>
</dbReference>
<dbReference type="RefSeq" id="WP_101306041.1">
    <property type="nucleotide sequence ID" value="NZ_CP025299.1"/>
</dbReference>
<evidence type="ECO:0000313" key="12">
    <source>
        <dbReference type="Proteomes" id="UP000233276"/>
    </source>
</evidence>
<dbReference type="InterPro" id="IPR051084">
    <property type="entry name" value="H+-coupled_symporters"/>
</dbReference>
<dbReference type="SUPFAM" id="SSF103473">
    <property type="entry name" value="MFS general substrate transporter"/>
    <property type="match status" value="1"/>
</dbReference>
<dbReference type="InterPro" id="IPR020846">
    <property type="entry name" value="MFS_dom"/>
</dbReference>